<feature type="transmembrane region" description="Helical" evidence="1">
    <location>
        <begin position="32"/>
        <end position="51"/>
    </location>
</feature>
<evidence type="ECO:0000313" key="3">
    <source>
        <dbReference type="Proteomes" id="UP000807353"/>
    </source>
</evidence>
<name>A0A9P6CRC7_9AGAR</name>
<sequence length="343" mass="37244">MPSTTQDTSGLVLLPAIGTNILYGMIQSSTFTLIYGIFVLLYAQAVVTYVNRKESNPAQFWMFLICTFAFLLATAHEAIELALVGGVINSGLVGYPGLALAEKVPIVNALLTNPNIAMNWVNNLEIILSDCIVVWRASVLLQGRWWLVSFPIILLLGSAASLVGYSIKSSIGNNLENNIGSNIYGYGLGFSLATNVVATALIGHRYWVHRKMVAGLRRNKKTQSERVLVLLLECGIVFCVPQAVNLILEFVPQANNPGSTGYYAQTIFITTYLGFSVMYPTVVIALVNSRRTFDHMYLMNPSLPTISHGAPSGHMATIQFAHSAPVGSATTIPQQVEKSGNEV</sequence>
<dbReference type="EMBL" id="MU150229">
    <property type="protein sequence ID" value="KAF9469478.1"/>
    <property type="molecule type" value="Genomic_DNA"/>
</dbReference>
<reference evidence="2" key="1">
    <citation type="submission" date="2020-11" db="EMBL/GenBank/DDBJ databases">
        <authorList>
            <consortium name="DOE Joint Genome Institute"/>
            <person name="Ahrendt S."/>
            <person name="Riley R."/>
            <person name="Andreopoulos W."/>
            <person name="Labutti K."/>
            <person name="Pangilinan J."/>
            <person name="Ruiz-Duenas F.J."/>
            <person name="Barrasa J.M."/>
            <person name="Sanchez-Garcia M."/>
            <person name="Camarero S."/>
            <person name="Miyauchi S."/>
            <person name="Serrano A."/>
            <person name="Linde D."/>
            <person name="Babiker R."/>
            <person name="Drula E."/>
            <person name="Ayuso-Fernandez I."/>
            <person name="Pacheco R."/>
            <person name="Padilla G."/>
            <person name="Ferreira P."/>
            <person name="Barriuso J."/>
            <person name="Kellner H."/>
            <person name="Castanera R."/>
            <person name="Alfaro M."/>
            <person name="Ramirez L."/>
            <person name="Pisabarro A.G."/>
            <person name="Kuo A."/>
            <person name="Tritt A."/>
            <person name="Lipzen A."/>
            <person name="He G."/>
            <person name="Yan M."/>
            <person name="Ng V."/>
            <person name="Cullen D."/>
            <person name="Martin F."/>
            <person name="Rosso M.-N."/>
            <person name="Henrissat B."/>
            <person name="Hibbett D."/>
            <person name="Martinez A.T."/>
            <person name="Grigoriev I.V."/>
        </authorList>
    </citation>
    <scope>NUCLEOTIDE SEQUENCE</scope>
    <source>
        <strain evidence="2">CBS 247.69</strain>
    </source>
</reference>
<protein>
    <submittedName>
        <fullName evidence="2">Uncharacterized protein</fullName>
    </submittedName>
</protein>
<feature type="transmembrane region" description="Helical" evidence="1">
    <location>
        <begin position="267"/>
        <end position="287"/>
    </location>
</feature>
<feature type="transmembrane region" description="Helical" evidence="1">
    <location>
        <begin position="81"/>
        <end position="101"/>
    </location>
</feature>
<dbReference type="AlphaFoldDB" id="A0A9P6CRC7"/>
<keyword evidence="1" id="KW-0472">Membrane</keyword>
<feature type="transmembrane region" description="Helical" evidence="1">
    <location>
        <begin position="58"/>
        <end position="75"/>
    </location>
</feature>
<comment type="caution">
    <text evidence="2">The sequence shown here is derived from an EMBL/GenBank/DDBJ whole genome shotgun (WGS) entry which is preliminary data.</text>
</comment>
<evidence type="ECO:0000256" key="1">
    <source>
        <dbReference type="SAM" id="Phobius"/>
    </source>
</evidence>
<feature type="transmembrane region" description="Helical" evidence="1">
    <location>
        <begin position="183"/>
        <end position="207"/>
    </location>
</feature>
<proteinExistence type="predicted"/>
<dbReference type="OrthoDB" id="3259206at2759"/>
<organism evidence="2 3">
    <name type="scientific">Collybia nuda</name>
    <dbReference type="NCBI Taxonomy" id="64659"/>
    <lineage>
        <taxon>Eukaryota</taxon>
        <taxon>Fungi</taxon>
        <taxon>Dikarya</taxon>
        <taxon>Basidiomycota</taxon>
        <taxon>Agaricomycotina</taxon>
        <taxon>Agaricomycetes</taxon>
        <taxon>Agaricomycetidae</taxon>
        <taxon>Agaricales</taxon>
        <taxon>Tricholomatineae</taxon>
        <taxon>Clitocybaceae</taxon>
        <taxon>Collybia</taxon>
    </lineage>
</organism>
<feature type="transmembrane region" description="Helical" evidence="1">
    <location>
        <begin position="227"/>
        <end position="247"/>
    </location>
</feature>
<keyword evidence="1" id="KW-1133">Transmembrane helix</keyword>
<keyword evidence="3" id="KW-1185">Reference proteome</keyword>
<keyword evidence="1" id="KW-0812">Transmembrane</keyword>
<gene>
    <name evidence="2" type="ORF">BDZ94DRAFT_1303191</name>
</gene>
<dbReference type="Proteomes" id="UP000807353">
    <property type="component" value="Unassembled WGS sequence"/>
</dbReference>
<accession>A0A9P6CRC7</accession>
<feature type="transmembrane region" description="Helical" evidence="1">
    <location>
        <begin position="145"/>
        <end position="163"/>
    </location>
</feature>
<evidence type="ECO:0000313" key="2">
    <source>
        <dbReference type="EMBL" id="KAF9469478.1"/>
    </source>
</evidence>